<name>A0ABR3Q942_9TREE</name>
<keyword evidence="1" id="KW-0812">Transmembrane</keyword>
<accession>A0ABR3Q942</accession>
<dbReference type="GeneID" id="95983245"/>
<protein>
    <recommendedName>
        <fullName evidence="4">Mitochondrial import inner membrane translocase subunit Tim21</fullName>
    </recommendedName>
</protein>
<feature type="transmembrane region" description="Helical" evidence="1">
    <location>
        <begin position="106"/>
        <end position="124"/>
    </location>
</feature>
<organism evidence="2 3">
    <name type="scientific">Vanrija albida</name>
    <dbReference type="NCBI Taxonomy" id="181172"/>
    <lineage>
        <taxon>Eukaryota</taxon>
        <taxon>Fungi</taxon>
        <taxon>Dikarya</taxon>
        <taxon>Basidiomycota</taxon>
        <taxon>Agaricomycotina</taxon>
        <taxon>Tremellomycetes</taxon>
        <taxon>Trichosporonales</taxon>
        <taxon>Trichosporonaceae</taxon>
        <taxon>Vanrija</taxon>
    </lineage>
</organism>
<feature type="transmembrane region" description="Helical" evidence="1">
    <location>
        <begin position="155"/>
        <end position="174"/>
    </location>
</feature>
<proteinExistence type="predicted"/>
<keyword evidence="3" id="KW-1185">Reference proteome</keyword>
<keyword evidence="1" id="KW-0472">Membrane</keyword>
<sequence length="313" mass="34071">MLVPRVLGATLGPARAGLVSNVGLGSAKAAFLAPAAARATLAATRFGPSTTQLRWRSAGTPASSPRRHKLGENEWPWYPVEPPGHADTVETERVIYSRPSSGNPRAAWAFVIVWLCGVSTWFIMPTPQEAINAGHLPTHEPKNILGLPEATFWEMTISGMVTVTTVGLGLVFYLPTRIITRLSLVRSRAAGAAAEAAKPKQFIRLRHVGHDMAFGPLHKSRDLPVDHVHINLIMGKPNKQGERTRNGWLSLRVAPSKSLLDRGAYRMDFRDTENLKHEAGEVVLSTARIEDVFGPLKPVWGDVTISPAAAKKK</sequence>
<reference evidence="2 3" key="1">
    <citation type="submission" date="2023-08" db="EMBL/GenBank/DDBJ databases">
        <title>Annotated Genome Sequence of Vanrija albida AlHP1.</title>
        <authorList>
            <person name="Herzog R."/>
        </authorList>
    </citation>
    <scope>NUCLEOTIDE SEQUENCE [LARGE SCALE GENOMIC DNA]</scope>
    <source>
        <strain evidence="2 3">AlHP1</strain>
    </source>
</reference>
<dbReference type="RefSeq" id="XP_069211195.1">
    <property type="nucleotide sequence ID" value="XM_069350809.1"/>
</dbReference>
<evidence type="ECO:0000313" key="3">
    <source>
        <dbReference type="Proteomes" id="UP001565368"/>
    </source>
</evidence>
<dbReference type="EMBL" id="JBBXJM010000002">
    <property type="protein sequence ID" value="KAL1411251.1"/>
    <property type="molecule type" value="Genomic_DNA"/>
</dbReference>
<dbReference type="Proteomes" id="UP001565368">
    <property type="component" value="Unassembled WGS sequence"/>
</dbReference>
<evidence type="ECO:0000256" key="1">
    <source>
        <dbReference type="SAM" id="Phobius"/>
    </source>
</evidence>
<gene>
    <name evidence="2" type="ORF">Q8F55_002202</name>
</gene>
<evidence type="ECO:0000313" key="2">
    <source>
        <dbReference type="EMBL" id="KAL1411251.1"/>
    </source>
</evidence>
<comment type="caution">
    <text evidence="2">The sequence shown here is derived from an EMBL/GenBank/DDBJ whole genome shotgun (WGS) entry which is preliminary data.</text>
</comment>
<keyword evidence="1" id="KW-1133">Transmembrane helix</keyword>
<evidence type="ECO:0008006" key="4">
    <source>
        <dbReference type="Google" id="ProtNLM"/>
    </source>
</evidence>